<keyword evidence="1" id="KW-0812">Transmembrane</keyword>
<organism evidence="3 4">
    <name type="scientific">Pontibacter silvestris</name>
    <dbReference type="NCBI Taxonomy" id="2305183"/>
    <lineage>
        <taxon>Bacteria</taxon>
        <taxon>Pseudomonadati</taxon>
        <taxon>Bacteroidota</taxon>
        <taxon>Cytophagia</taxon>
        <taxon>Cytophagales</taxon>
        <taxon>Hymenobacteraceae</taxon>
        <taxon>Pontibacter</taxon>
    </lineage>
</organism>
<feature type="chain" id="PRO_5046282642" evidence="2">
    <location>
        <begin position="29"/>
        <end position="95"/>
    </location>
</feature>
<evidence type="ECO:0000313" key="3">
    <source>
        <dbReference type="EMBL" id="MFD2069295.1"/>
    </source>
</evidence>
<feature type="transmembrane region" description="Helical" evidence="1">
    <location>
        <begin position="56"/>
        <end position="76"/>
    </location>
</feature>
<dbReference type="RefSeq" id="WP_229961261.1">
    <property type="nucleotide sequence ID" value="NZ_JAJJWI010000011.1"/>
</dbReference>
<dbReference type="Proteomes" id="UP001597369">
    <property type="component" value="Unassembled WGS sequence"/>
</dbReference>
<keyword evidence="1" id="KW-1133">Transmembrane helix</keyword>
<keyword evidence="1" id="KW-0472">Membrane</keyword>
<proteinExistence type="predicted"/>
<evidence type="ECO:0000256" key="2">
    <source>
        <dbReference type="SAM" id="SignalP"/>
    </source>
</evidence>
<gene>
    <name evidence="3" type="ORF">ACFSKU_20590</name>
</gene>
<dbReference type="EMBL" id="JBHUHV010000059">
    <property type="protein sequence ID" value="MFD2069295.1"/>
    <property type="molecule type" value="Genomic_DNA"/>
</dbReference>
<name>A0ABW4X515_9BACT</name>
<evidence type="ECO:0000313" key="4">
    <source>
        <dbReference type="Proteomes" id="UP001597369"/>
    </source>
</evidence>
<reference evidence="4" key="1">
    <citation type="journal article" date="2019" name="Int. J. Syst. Evol. Microbiol.">
        <title>The Global Catalogue of Microorganisms (GCM) 10K type strain sequencing project: providing services to taxonomists for standard genome sequencing and annotation.</title>
        <authorList>
            <consortium name="The Broad Institute Genomics Platform"/>
            <consortium name="The Broad Institute Genome Sequencing Center for Infectious Disease"/>
            <person name="Wu L."/>
            <person name="Ma J."/>
        </authorList>
    </citation>
    <scope>NUCLEOTIDE SEQUENCE [LARGE SCALE GENOMIC DNA]</scope>
    <source>
        <strain evidence="4">JCM 16545</strain>
    </source>
</reference>
<protein>
    <submittedName>
        <fullName evidence="3">CcmD family protein</fullName>
    </submittedName>
</protein>
<feature type="signal peptide" evidence="2">
    <location>
        <begin position="1"/>
        <end position="28"/>
    </location>
</feature>
<comment type="caution">
    <text evidence="3">The sequence shown here is derived from an EMBL/GenBank/DDBJ whole genome shotgun (WGS) entry which is preliminary data.</text>
</comment>
<evidence type="ECO:0000256" key="1">
    <source>
        <dbReference type="SAM" id="Phobius"/>
    </source>
</evidence>
<sequence length="95" mass="10405">MKMFRILAIWCLVLSATLGGGITTTAKAQMTDTEFSVPAAQPDVEMADTLRQDGKIYVVVTVLLSVLGGLIIYLVSIDRKVGKLERQLKDDLVNH</sequence>
<keyword evidence="4" id="KW-1185">Reference proteome</keyword>
<dbReference type="Pfam" id="PF20077">
    <property type="entry name" value="CcmD_alt"/>
    <property type="match status" value="1"/>
</dbReference>
<keyword evidence="2" id="KW-0732">Signal</keyword>
<accession>A0ABW4X515</accession>